<feature type="domain" description="Band 7" evidence="7">
    <location>
        <begin position="20"/>
        <end position="182"/>
    </location>
</feature>
<proteinExistence type="inferred from homology"/>
<dbReference type="PANTHER" id="PTHR42911">
    <property type="entry name" value="MODULATOR OF FTSH PROTEASE HFLC"/>
    <property type="match status" value="1"/>
</dbReference>
<evidence type="ECO:0000259" key="7">
    <source>
        <dbReference type="SMART" id="SM00244"/>
    </source>
</evidence>
<dbReference type="Pfam" id="PF01145">
    <property type="entry name" value="Band_7"/>
    <property type="match status" value="1"/>
</dbReference>
<keyword evidence="9" id="KW-1185">Reference proteome</keyword>
<dbReference type="InterPro" id="IPR010200">
    <property type="entry name" value="HflC"/>
</dbReference>
<comment type="similarity">
    <text evidence="2 6">Belongs to the band 7/mec-2 family. HflC subfamily.</text>
</comment>
<evidence type="ECO:0000313" key="9">
    <source>
        <dbReference type="Proteomes" id="UP000494245"/>
    </source>
</evidence>
<dbReference type="CDD" id="cd03405">
    <property type="entry name" value="SPFH_HflC"/>
    <property type="match status" value="1"/>
</dbReference>
<gene>
    <name evidence="8" type="primary">hflC</name>
    <name evidence="8" type="ORF">NNJEOMEG_03550</name>
</gene>
<dbReference type="InterPro" id="IPR001972">
    <property type="entry name" value="Stomatin_HflK_fam"/>
</dbReference>
<accession>A0A6V8LT89</accession>
<dbReference type="GO" id="GO:0016020">
    <property type="term" value="C:membrane"/>
    <property type="evidence" value="ECO:0007669"/>
    <property type="project" value="UniProtKB-SubCell"/>
</dbReference>
<organism evidence="8 9">
    <name type="scientific">Fundidesulfovibrio magnetotacticus</name>
    <dbReference type="NCBI Taxonomy" id="2730080"/>
    <lineage>
        <taxon>Bacteria</taxon>
        <taxon>Pseudomonadati</taxon>
        <taxon>Thermodesulfobacteriota</taxon>
        <taxon>Desulfovibrionia</taxon>
        <taxon>Desulfovibrionales</taxon>
        <taxon>Desulfovibrionaceae</taxon>
        <taxon>Fundidesulfovibrio</taxon>
    </lineage>
</organism>
<evidence type="ECO:0000256" key="3">
    <source>
        <dbReference type="ARBA" id="ARBA00022692"/>
    </source>
</evidence>
<dbReference type="Gene3D" id="3.30.479.30">
    <property type="entry name" value="Band 7 domain"/>
    <property type="match status" value="1"/>
</dbReference>
<keyword evidence="8" id="KW-0645">Protease</keyword>
<dbReference type="SUPFAM" id="SSF117892">
    <property type="entry name" value="Band 7/SPFH domain"/>
    <property type="match status" value="1"/>
</dbReference>
<evidence type="ECO:0000256" key="2">
    <source>
        <dbReference type="ARBA" id="ARBA00007862"/>
    </source>
</evidence>
<protein>
    <recommendedName>
        <fullName evidence="6">Protein HflC</fullName>
    </recommendedName>
</protein>
<name>A0A6V8LT89_9BACT</name>
<dbReference type="NCBIfam" id="TIGR01932">
    <property type="entry name" value="hflC"/>
    <property type="match status" value="1"/>
</dbReference>
<dbReference type="SMART" id="SM00244">
    <property type="entry name" value="PHB"/>
    <property type="match status" value="1"/>
</dbReference>
<evidence type="ECO:0000256" key="4">
    <source>
        <dbReference type="ARBA" id="ARBA00022989"/>
    </source>
</evidence>
<comment type="caution">
    <text evidence="8">The sequence shown here is derived from an EMBL/GenBank/DDBJ whole genome shotgun (WGS) entry which is preliminary data.</text>
</comment>
<reference evidence="8 9" key="1">
    <citation type="submission" date="2020-04" db="EMBL/GenBank/DDBJ databases">
        <authorList>
            <consortium name="Desulfovibrio sp. FSS-1 genome sequencing consortium"/>
            <person name="Shimoshige H."/>
            <person name="Kobayashi H."/>
            <person name="Maekawa T."/>
        </authorList>
    </citation>
    <scope>NUCLEOTIDE SEQUENCE [LARGE SCALE GENOMIC DNA]</scope>
    <source>
        <strain evidence="8 9">SIID29052-01</strain>
    </source>
</reference>
<evidence type="ECO:0000256" key="5">
    <source>
        <dbReference type="ARBA" id="ARBA00023136"/>
    </source>
</evidence>
<dbReference type="GO" id="GO:0008233">
    <property type="term" value="F:peptidase activity"/>
    <property type="evidence" value="ECO:0007669"/>
    <property type="project" value="UniProtKB-KW"/>
</dbReference>
<keyword evidence="5" id="KW-0472">Membrane</keyword>
<evidence type="ECO:0000313" key="8">
    <source>
        <dbReference type="EMBL" id="GFK95682.1"/>
    </source>
</evidence>
<dbReference type="PANTHER" id="PTHR42911:SF1">
    <property type="entry name" value="MODULATOR OF FTSH PROTEASE HFLC"/>
    <property type="match status" value="1"/>
</dbReference>
<keyword evidence="8" id="KW-0378">Hydrolase</keyword>
<dbReference type="GO" id="GO:0006508">
    <property type="term" value="P:proteolysis"/>
    <property type="evidence" value="ECO:0007669"/>
    <property type="project" value="UniProtKB-KW"/>
</dbReference>
<dbReference type="InterPro" id="IPR036013">
    <property type="entry name" value="Band_7/SPFH_dom_sf"/>
</dbReference>
<evidence type="ECO:0000256" key="1">
    <source>
        <dbReference type="ARBA" id="ARBA00004167"/>
    </source>
</evidence>
<dbReference type="Proteomes" id="UP000494245">
    <property type="component" value="Unassembled WGS sequence"/>
</dbReference>
<dbReference type="PRINTS" id="PR00721">
    <property type="entry name" value="STOMATIN"/>
</dbReference>
<dbReference type="EMBL" id="BLTE01000020">
    <property type="protein sequence ID" value="GFK95682.1"/>
    <property type="molecule type" value="Genomic_DNA"/>
</dbReference>
<dbReference type="RefSeq" id="WP_173086824.1">
    <property type="nucleotide sequence ID" value="NZ_BLTE01000020.1"/>
</dbReference>
<comment type="function">
    <text evidence="6">HflC and HflK could regulate a protease.</text>
</comment>
<dbReference type="InterPro" id="IPR001107">
    <property type="entry name" value="Band_7"/>
</dbReference>
<reference evidence="8 9" key="2">
    <citation type="submission" date="2020-05" db="EMBL/GenBank/DDBJ databases">
        <title>Draft genome sequence of Desulfovibrio sp. strainFSS-1.</title>
        <authorList>
            <person name="Shimoshige H."/>
            <person name="Kobayashi H."/>
            <person name="Maekawa T."/>
        </authorList>
    </citation>
    <scope>NUCLEOTIDE SEQUENCE [LARGE SCALE GENOMIC DNA]</scope>
    <source>
        <strain evidence="8 9">SIID29052-01</strain>
    </source>
</reference>
<keyword evidence="4" id="KW-1133">Transmembrane helix</keyword>
<comment type="subcellular location">
    <subcellularLocation>
        <location evidence="1">Membrane</location>
        <topology evidence="1">Single-pass membrane protein</topology>
    </subcellularLocation>
</comment>
<dbReference type="PIRSF" id="PIRSF005651">
    <property type="entry name" value="HflC"/>
    <property type="match status" value="1"/>
</dbReference>
<sequence length="281" mass="31585">MRRLLFLGIGAALAAIVALQSVFTVDEGQQAIVLQLGKPVRDTLGPGLHFKIPFIQNVAVIDSRVLNYEANPADVLTKDKKTLLVDNFAKWRIVNPLQFYRTLRTTERAKSRLDDLIYAEVRVAIGSYTMEEVVSSRRAEIMAIVTSNVNDTVKNFGLQIMDVRVKRTDLPPQNEKAIFGRMRAERERQAKLYRSEGQEEAAKIKSGADRERTVLLAEAAREAEVLRGQGDAEATATYAASLGRSPEFYSFMRSLEAYRKSFKDNARVIMTPGSGYMKYLK</sequence>
<keyword evidence="3" id="KW-0812">Transmembrane</keyword>
<dbReference type="AlphaFoldDB" id="A0A6V8LT89"/>
<evidence type="ECO:0000256" key="6">
    <source>
        <dbReference type="PIRNR" id="PIRNR005651"/>
    </source>
</evidence>